<dbReference type="EMBL" id="CAJHNH020003496">
    <property type="protein sequence ID" value="CAG5129432.1"/>
    <property type="molecule type" value="Genomic_DNA"/>
</dbReference>
<dbReference type="CDD" id="cd00104">
    <property type="entry name" value="KAZAL_FS"/>
    <property type="match status" value="4"/>
</dbReference>
<dbReference type="OrthoDB" id="126772at2759"/>
<evidence type="ECO:0000256" key="1">
    <source>
        <dbReference type="ARBA" id="ARBA00022690"/>
    </source>
</evidence>
<dbReference type="InterPro" id="IPR002350">
    <property type="entry name" value="Kazal_dom"/>
</dbReference>
<dbReference type="AlphaFoldDB" id="A0A8S3ZQ54"/>
<dbReference type="PROSITE" id="PS51465">
    <property type="entry name" value="KAZAL_2"/>
    <property type="match status" value="5"/>
</dbReference>
<dbReference type="SUPFAM" id="SSF100895">
    <property type="entry name" value="Kazal-type serine protease inhibitors"/>
    <property type="match status" value="5"/>
</dbReference>
<keyword evidence="4" id="KW-0732">Signal</keyword>
<evidence type="ECO:0000256" key="2">
    <source>
        <dbReference type="ARBA" id="ARBA00022900"/>
    </source>
</evidence>
<evidence type="ECO:0000259" key="5">
    <source>
        <dbReference type="PROSITE" id="PS51465"/>
    </source>
</evidence>
<name>A0A8S3ZQ54_9EUPU</name>
<reference evidence="6" key="1">
    <citation type="submission" date="2021-04" db="EMBL/GenBank/DDBJ databases">
        <authorList>
            <consortium name="Molecular Ecology Group"/>
        </authorList>
    </citation>
    <scope>NUCLEOTIDE SEQUENCE</scope>
</reference>
<feature type="domain" description="Kazal-like" evidence="5">
    <location>
        <begin position="231"/>
        <end position="280"/>
    </location>
</feature>
<feature type="domain" description="Kazal-like" evidence="5">
    <location>
        <begin position="22"/>
        <end position="74"/>
    </location>
</feature>
<feature type="domain" description="Kazal-like" evidence="5">
    <location>
        <begin position="178"/>
        <end position="230"/>
    </location>
</feature>
<dbReference type="InterPro" id="IPR050653">
    <property type="entry name" value="Prot_Inhib_GrowthFact_Antg"/>
</dbReference>
<proteinExistence type="predicted"/>
<evidence type="ECO:0000313" key="6">
    <source>
        <dbReference type="EMBL" id="CAG5129432.1"/>
    </source>
</evidence>
<dbReference type="PANTHER" id="PTHR10913:SF45">
    <property type="entry name" value="FOLLISTATIN, ISOFORM A-RELATED"/>
    <property type="match status" value="1"/>
</dbReference>
<protein>
    <recommendedName>
        <fullName evidence="5">Kazal-like domain-containing protein</fullName>
    </recommendedName>
</protein>
<keyword evidence="3" id="KW-1015">Disulfide bond</keyword>
<dbReference type="SMART" id="SM00280">
    <property type="entry name" value="KAZAL"/>
    <property type="match status" value="5"/>
</dbReference>
<evidence type="ECO:0000256" key="3">
    <source>
        <dbReference type="ARBA" id="ARBA00023157"/>
    </source>
</evidence>
<sequence>MFKKTVTVALLLAVLQSGCSSRLPSEACNPNAACNRMYRPVCGTDGVTYPNQCVFESKTCGGEVNVAHDGECETTPTVACDPNALCTFIYLPVCGTDGVTYPNQCIFKSKTCGGEVNVAHDGECETTPTVACDPNAVCTFIYLPVCGTDGVTYPNQCIFKSKTCGGEVNVAHDGECETTPTVACDPNAVCTFIYQPVCGTDGVTYPNECIFKSKTCGREVNVAHDGECETTPTVACDPNAPCTFIYQPVCGTNGVTYPNQCSLETQTCGQGVTVERQGAC</sequence>
<dbReference type="Pfam" id="PF07648">
    <property type="entry name" value="Kazal_2"/>
    <property type="match status" value="1"/>
</dbReference>
<organism evidence="6 7">
    <name type="scientific">Candidula unifasciata</name>
    <dbReference type="NCBI Taxonomy" id="100452"/>
    <lineage>
        <taxon>Eukaryota</taxon>
        <taxon>Metazoa</taxon>
        <taxon>Spiralia</taxon>
        <taxon>Lophotrochozoa</taxon>
        <taxon>Mollusca</taxon>
        <taxon>Gastropoda</taxon>
        <taxon>Heterobranchia</taxon>
        <taxon>Euthyneura</taxon>
        <taxon>Panpulmonata</taxon>
        <taxon>Eupulmonata</taxon>
        <taxon>Stylommatophora</taxon>
        <taxon>Helicina</taxon>
        <taxon>Helicoidea</taxon>
        <taxon>Geomitridae</taxon>
        <taxon>Candidula</taxon>
    </lineage>
</organism>
<dbReference type="GO" id="GO:0005576">
    <property type="term" value="C:extracellular region"/>
    <property type="evidence" value="ECO:0007669"/>
    <property type="project" value="TreeGrafter"/>
</dbReference>
<dbReference type="PANTHER" id="PTHR10913">
    <property type="entry name" value="FOLLISTATIN-RELATED"/>
    <property type="match status" value="1"/>
</dbReference>
<accession>A0A8S3ZQ54</accession>
<keyword evidence="1" id="KW-0646">Protease inhibitor</keyword>
<evidence type="ECO:0000313" key="7">
    <source>
        <dbReference type="Proteomes" id="UP000678393"/>
    </source>
</evidence>
<evidence type="ECO:0000256" key="4">
    <source>
        <dbReference type="SAM" id="SignalP"/>
    </source>
</evidence>
<feature type="domain" description="Kazal-like" evidence="5">
    <location>
        <begin position="127"/>
        <end position="177"/>
    </location>
</feature>
<comment type="caution">
    <text evidence="6">The sequence shown here is derived from an EMBL/GenBank/DDBJ whole genome shotgun (WGS) entry which is preliminary data.</text>
</comment>
<dbReference type="InterPro" id="IPR036058">
    <property type="entry name" value="Kazal_dom_sf"/>
</dbReference>
<keyword evidence="7" id="KW-1185">Reference proteome</keyword>
<keyword evidence="2" id="KW-0722">Serine protease inhibitor</keyword>
<feature type="domain" description="Kazal-like" evidence="5">
    <location>
        <begin position="75"/>
        <end position="126"/>
    </location>
</feature>
<feature type="chain" id="PRO_5035916212" description="Kazal-like domain-containing protein" evidence="4">
    <location>
        <begin position="22"/>
        <end position="280"/>
    </location>
</feature>
<feature type="signal peptide" evidence="4">
    <location>
        <begin position="1"/>
        <end position="21"/>
    </location>
</feature>
<dbReference type="GO" id="GO:0004867">
    <property type="term" value="F:serine-type endopeptidase inhibitor activity"/>
    <property type="evidence" value="ECO:0007669"/>
    <property type="project" value="UniProtKB-KW"/>
</dbReference>
<dbReference type="Gene3D" id="3.30.60.30">
    <property type="match status" value="5"/>
</dbReference>
<dbReference type="GO" id="GO:0030154">
    <property type="term" value="P:cell differentiation"/>
    <property type="evidence" value="ECO:0007669"/>
    <property type="project" value="TreeGrafter"/>
</dbReference>
<dbReference type="Pfam" id="PF00050">
    <property type="entry name" value="Kazal_1"/>
    <property type="match status" value="4"/>
</dbReference>
<dbReference type="Proteomes" id="UP000678393">
    <property type="component" value="Unassembled WGS sequence"/>
</dbReference>
<gene>
    <name evidence="6" type="ORF">CUNI_LOCUS14990</name>
</gene>